<dbReference type="Proteomes" id="UP000242705">
    <property type="component" value="Unassembled WGS sequence"/>
</dbReference>
<organism evidence="3 4">
    <name type="scientific">Sulfobacillus thermosulfidooxidans</name>
    <dbReference type="NCBI Taxonomy" id="28034"/>
    <lineage>
        <taxon>Bacteria</taxon>
        <taxon>Bacillati</taxon>
        <taxon>Bacillota</taxon>
        <taxon>Clostridia</taxon>
        <taxon>Eubacteriales</taxon>
        <taxon>Clostridiales Family XVII. Incertae Sedis</taxon>
        <taxon>Sulfobacillus</taxon>
    </lineage>
</organism>
<evidence type="ECO:0000313" key="4">
    <source>
        <dbReference type="Proteomes" id="UP000242705"/>
    </source>
</evidence>
<sequence>MGWTFIVFLPFMVTMMVLAASTAFYHHSSHSRDDDLFFGRQRLYQWFQEGPNMLNDFSGKTPLEIAQERYAKGEMTHEEFDRMVERLKESRHTWQKW</sequence>
<dbReference type="InterPro" id="IPR018649">
    <property type="entry name" value="SHOCT"/>
</dbReference>
<keyword evidence="1" id="KW-0732">Signal</keyword>
<feature type="domain" description="SHOCT" evidence="2">
    <location>
        <begin position="61"/>
        <end position="87"/>
    </location>
</feature>
<dbReference type="EMBL" id="PXYX01000003">
    <property type="protein sequence ID" value="PSR29173.1"/>
    <property type="molecule type" value="Genomic_DNA"/>
</dbReference>
<feature type="signal peptide" evidence="1">
    <location>
        <begin position="1"/>
        <end position="19"/>
    </location>
</feature>
<dbReference type="AlphaFoldDB" id="A0A1R0IHC1"/>
<evidence type="ECO:0000256" key="1">
    <source>
        <dbReference type="SAM" id="SignalP"/>
    </source>
</evidence>
<feature type="chain" id="PRO_5030032816" evidence="1">
    <location>
        <begin position="20"/>
        <end position="97"/>
    </location>
</feature>
<dbReference type="Pfam" id="PF09851">
    <property type="entry name" value="SHOCT"/>
    <property type="match status" value="1"/>
</dbReference>
<dbReference type="RefSeq" id="WP_020373243.1">
    <property type="nucleotide sequence ID" value="NZ_MDZD01000029.1"/>
</dbReference>
<accession>A0A1R0IHC1</accession>
<name>A0A1R0IHC1_SULTH</name>
<gene>
    <name evidence="3" type="ORF">C7B47_02285</name>
</gene>
<proteinExistence type="predicted"/>
<protein>
    <submittedName>
        <fullName evidence="3">SHOCT domain-containing protein</fullName>
    </submittedName>
</protein>
<evidence type="ECO:0000313" key="3">
    <source>
        <dbReference type="EMBL" id="PSR29173.1"/>
    </source>
</evidence>
<reference evidence="3 4" key="1">
    <citation type="journal article" date="2014" name="BMC Genomics">
        <title>Comparison of environmental and isolate Sulfobacillus genomes reveals diverse carbon, sulfur, nitrogen, and hydrogen metabolisms.</title>
        <authorList>
            <person name="Justice N.B."/>
            <person name="Norman A."/>
            <person name="Brown C.T."/>
            <person name="Singh A."/>
            <person name="Thomas B.C."/>
            <person name="Banfield J.F."/>
        </authorList>
    </citation>
    <scope>NUCLEOTIDE SEQUENCE [LARGE SCALE GENOMIC DNA]</scope>
    <source>
        <strain evidence="3">AMDSBA5</strain>
    </source>
</reference>
<comment type="caution">
    <text evidence="3">The sequence shown here is derived from an EMBL/GenBank/DDBJ whole genome shotgun (WGS) entry which is preliminary data.</text>
</comment>
<evidence type="ECO:0000259" key="2">
    <source>
        <dbReference type="Pfam" id="PF09851"/>
    </source>
</evidence>